<dbReference type="InterPro" id="IPR013686">
    <property type="entry name" value="Polypept-transport_assoc_ShlB"/>
</dbReference>
<accession>A0A345ZR54</accession>
<feature type="domain" description="Polypeptide-transport-associated ShlB-type" evidence="6">
    <location>
        <begin position="67"/>
        <end position="142"/>
    </location>
</feature>
<organism evidence="7 8">
    <name type="scientific">Pseudolabrys taiwanensis</name>
    <dbReference type="NCBI Taxonomy" id="331696"/>
    <lineage>
        <taxon>Bacteria</taxon>
        <taxon>Pseudomonadati</taxon>
        <taxon>Pseudomonadota</taxon>
        <taxon>Alphaproteobacteria</taxon>
        <taxon>Hyphomicrobiales</taxon>
        <taxon>Xanthobacteraceae</taxon>
        <taxon>Pseudolabrys</taxon>
    </lineage>
</organism>
<evidence type="ECO:0000256" key="3">
    <source>
        <dbReference type="ARBA" id="ARBA00023237"/>
    </source>
</evidence>
<dbReference type="GO" id="GO:0046819">
    <property type="term" value="P:protein secretion by the type V secretion system"/>
    <property type="evidence" value="ECO:0007669"/>
    <property type="project" value="TreeGrafter"/>
</dbReference>
<name>A0A345ZR54_9HYPH</name>
<dbReference type="GO" id="GO:0008320">
    <property type="term" value="F:protein transmembrane transporter activity"/>
    <property type="evidence" value="ECO:0007669"/>
    <property type="project" value="TreeGrafter"/>
</dbReference>
<dbReference type="Gene3D" id="2.40.160.50">
    <property type="entry name" value="membrane protein fhac: a member of the omp85/tpsb transporter family"/>
    <property type="match status" value="1"/>
</dbReference>
<dbReference type="Gene3D" id="3.10.20.310">
    <property type="entry name" value="membrane protein fhac"/>
    <property type="match status" value="1"/>
</dbReference>
<keyword evidence="1" id="KW-1134">Transmembrane beta strand</keyword>
<feature type="region of interest" description="Disordered" evidence="4">
    <location>
        <begin position="34"/>
        <end position="57"/>
    </location>
</feature>
<dbReference type="PANTHER" id="PTHR34597:SF1">
    <property type="entry name" value="HEME_HEMOPEXIN TRANSPORTER PROTEIN HUXB"/>
    <property type="match status" value="1"/>
</dbReference>
<keyword evidence="1" id="KW-0472">Membrane</keyword>
<dbReference type="PANTHER" id="PTHR34597">
    <property type="entry name" value="SLR1661 PROTEIN"/>
    <property type="match status" value="1"/>
</dbReference>
<dbReference type="AlphaFoldDB" id="A0A345ZR54"/>
<protein>
    <submittedName>
        <fullName evidence="7">ShlB/FhaC/HecB family hemolysin secretion/activation protein</fullName>
    </submittedName>
</protein>
<evidence type="ECO:0000313" key="7">
    <source>
        <dbReference type="EMBL" id="AXK79401.1"/>
    </source>
</evidence>
<feature type="domain" description="Haemolysin activator HlyB C-terminal" evidence="5">
    <location>
        <begin position="203"/>
        <end position="494"/>
    </location>
</feature>
<evidence type="ECO:0000256" key="4">
    <source>
        <dbReference type="SAM" id="MobiDB-lite"/>
    </source>
</evidence>
<feature type="compositionally biased region" description="Low complexity" evidence="4">
    <location>
        <begin position="37"/>
        <end position="52"/>
    </location>
</feature>
<dbReference type="Pfam" id="PF03865">
    <property type="entry name" value="ShlB"/>
    <property type="match status" value="1"/>
</dbReference>
<keyword evidence="3" id="KW-0998">Cell outer membrane</keyword>
<evidence type="ECO:0000259" key="6">
    <source>
        <dbReference type="Pfam" id="PF08479"/>
    </source>
</evidence>
<dbReference type="InterPro" id="IPR005565">
    <property type="entry name" value="Hemolysn_activator_HlyB_C"/>
</dbReference>
<dbReference type="OrthoDB" id="7439045at2"/>
<dbReference type="GO" id="GO:0098046">
    <property type="term" value="C:type V protein secretion system complex"/>
    <property type="evidence" value="ECO:0007669"/>
    <property type="project" value="TreeGrafter"/>
</dbReference>
<evidence type="ECO:0000313" key="8">
    <source>
        <dbReference type="Proteomes" id="UP000254889"/>
    </source>
</evidence>
<dbReference type="InterPro" id="IPR051544">
    <property type="entry name" value="TPS_OM_transporter"/>
</dbReference>
<gene>
    <name evidence="7" type="ORF">DW352_02040</name>
</gene>
<dbReference type="KEGG" id="ptaw:DW352_02040"/>
<dbReference type="EMBL" id="CP031417">
    <property type="protein sequence ID" value="AXK79401.1"/>
    <property type="molecule type" value="Genomic_DNA"/>
</dbReference>
<evidence type="ECO:0000256" key="1">
    <source>
        <dbReference type="ARBA" id="ARBA00022452"/>
    </source>
</evidence>
<evidence type="ECO:0000259" key="5">
    <source>
        <dbReference type="Pfam" id="PF03865"/>
    </source>
</evidence>
<dbReference type="Proteomes" id="UP000254889">
    <property type="component" value="Chromosome"/>
</dbReference>
<keyword evidence="8" id="KW-1185">Reference proteome</keyword>
<evidence type="ECO:0000256" key="2">
    <source>
        <dbReference type="ARBA" id="ARBA00022692"/>
    </source>
</evidence>
<keyword evidence="2" id="KW-0812">Transmembrane</keyword>
<dbReference type="Pfam" id="PF08479">
    <property type="entry name" value="POTRA_2"/>
    <property type="match status" value="1"/>
</dbReference>
<sequence>MVTTLMASSLAHAQLLPSINPGVIERDIERQRERIEQQQQPPRQQGPAVVGPQRPPPIVIPGGGPRFLLRRVEFDTSKFISADELAAIASKYVGKQVGVADLLAMVAEINQIYAQRGIVTGIATLPPQTATSGVIKIKLTEGRLQKTTVEGNRQTSADYILWQVKPPAGEVLDVPKLTNDVTRFNRTNDVQIRALLQPGTDFGLTDLQLAVTEPARNTLQIFGDNQGVQTTGRNQLGLYYKLHGMLGIDDRLTFYGVKSQGNMNGNIAYNVPFNPWGGRIGGSYTQGRIKIIQGPFETLDVTGRSNQASVNVAQPVFVNPNWFVQTTGAYAYGNSESDFAKVTVTGDRYSKVTGGLSINYAGEGYGVTFSPLYNDINWHDKILGGERSFNTLTASLNGTVRLPEQFYLLGIGSGQYTAEKLIPGDQLFSVGGPTSVRGFPTNTASGDSGYYFNAELHRDMSEFIPGFDVFAFLDSGAVFSTAPSRVQLDSSGIGASWTPFPALTIEASVGVPWHTVVPNQNRYEVYGRISLRPLALLNLN</sequence>
<proteinExistence type="predicted"/>
<reference evidence="7 8" key="1">
    <citation type="submission" date="2018-07" db="EMBL/GenBank/DDBJ databases">
        <authorList>
            <person name="Quirk P.G."/>
            <person name="Krulwich T.A."/>
        </authorList>
    </citation>
    <scope>NUCLEOTIDE SEQUENCE [LARGE SCALE GENOMIC DNA]</scope>
    <source>
        <strain evidence="7 8">CC-BB4</strain>
    </source>
</reference>